<evidence type="ECO:0000313" key="1">
    <source>
        <dbReference type="EMBL" id="EST46381.1"/>
    </source>
</evidence>
<accession>V6LRR1</accession>
<sequence>MDTCDTLKHLMVQRTKVCDNQIEIQRQIYKASFEELKNQFFSVQTIKDANNKCISNQIVLPSIIQEIDDLNKNIDILEKDQIIVNKYFNNVLSRHNEKTQLSSQINKDVSPLETVDKECIIQNLITIVESVSVEEQKIESNQITTENQILQNEISAE</sequence>
<dbReference type="EMBL" id="AUWU02000008">
    <property type="protein sequence ID" value="KAH0570200.1"/>
    <property type="molecule type" value="Genomic_DNA"/>
</dbReference>
<dbReference type="Proteomes" id="UP000018208">
    <property type="component" value="Unassembled WGS sequence"/>
</dbReference>
<dbReference type="AlphaFoldDB" id="V6LRR1"/>
<evidence type="ECO:0000313" key="2">
    <source>
        <dbReference type="EMBL" id="KAH0570200.1"/>
    </source>
</evidence>
<protein>
    <submittedName>
        <fullName evidence="1">Uncharacterized protein</fullName>
    </submittedName>
</protein>
<gene>
    <name evidence="1" type="ORF">SS50377_13624</name>
    <name evidence="2" type="ORF">SS50377_28175</name>
</gene>
<name>V6LRR1_9EUKA</name>
<proteinExistence type="predicted"/>
<evidence type="ECO:0000313" key="3">
    <source>
        <dbReference type="Proteomes" id="UP000018208"/>
    </source>
</evidence>
<dbReference type="VEuPathDB" id="GiardiaDB:SS50377_28175"/>
<keyword evidence="3" id="KW-1185">Reference proteome</keyword>
<organism evidence="1">
    <name type="scientific">Spironucleus salmonicida</name>
    <dbReference type="NCBI Taxonomy" id="348837"/>
    <lineage>
        <taxon>Eukaryota</taxon>
        <taxon>Metamonada</taxon>
        <taxon>Diplomonadida</taxon>
        <taxon>Hexamitidae</taxon>
        <taxon>Hexamitinae</taxon>
        <taxon>Spironucleus</taxon>
    </lineage>
</organism>
<reference evidence="1 2" key="1">
    <citation type="journal article" date="2014" name="PLoS Genet.">
        <title>The Genome of Spironucleus salmonicida Highlights a Fish Pathogen Adapted to Fluctuating Environments.</title>
        <authorList>
            <person name="Xu F."/>
            <person name="Jerlstrom-Hultqvist J."/>
            <person name="Einarsson E."/>
            <person name="Astvaldsson A."/>
            <person name="Svard S.G."/>
            <person name="Andersson J.O."/>
        </authorList>
    </citation>
    <scope>NUCLEOTIDE SEQUENCE</scope>
    <source>
        <strain evidence="2">ATCC 50377</strain>
    </source>
</reference>
<dbReference type="EMBL" id="KI546076">
    <property type="protein sequence ID" value="EST46381.1"/>
    <property type="molecule type" value="Genomic_DNA"/>
</dbReference>
<reference evidence="2" key="2">
    <citation type="submission" date="2020-12" db="EMBL/GenBank/DDBJ databases">
        <title>New Spironucleus salmonicida genome in near-complete chromosomes.</title>
        <authorList>
            <person name="Xu F."/>
            <person name="Kurt Z."/>
            <person name="Jimenez-Gonzalez A."/>
            <person name="Astvaldsson A."/>
            <person name="Andersson J.O."/>
            <person name="Svard S.G."/>
        </authorList>
    </citation>
    <scope>NUCLEOTIDE SEQUENCE</scope>
    <source>
        <strain evidence="2">ATCC 50377</strain>
    </source>
</reference>